<name>T0YZ55_9ZZZZ</name>
<accession>T0YZ55</accession>
<evidence type="ECO:0000259" key="3">
    <source>
        <dbReference type="Pfam" id="PF22691"/>
    </source>
</evidence>
<evidence type="ECO:0000256" key="1">
    <source>
        <dbReference type="SAM" id="MobiDB-lite"/>
    </source>
</evidence>
<feature type="region of interest" description="Disordered" evidence="1">
    <location>
        <begin position="426"/>
        <end position="446"/>
    </location>
</feature>
<feature type="region of interest" description="Disordered" evidence="1">
    <location>
        <begin position="356"/>
        <end position="390"/>
    </location>
</feature>
<dbReference type="Pfam" id="PF00108">
    <property type="entry name" value="Thiolase_N"/>
    <property type="match status" value="1"/>
</dbReference>
<dbReference type="InterPro" id="IPR016039">
    <property type="entry name" value="Thiolase-like"/>
</dbReference>
<dbReference type="PANTHER" id="PTHR42870:SF6">
    <property type="entry name" value="ACETYL-COA C-ACYLTRANSFERASE"/>
    <property type="match status" value="1"/>
</dbReference>
<dbReference type="EMBL" id="AUZY01009779">
    <property type="protein sequence ID" value="EQD40961.1"/>
    <property type="molecule type" value="Genomic_DNA"/>
</dbReference>
<proteinExistence type="predicted"/>
<dbReference type="CDD" id="cd00829">
    <property type="entry name" value="SCP-x_thiolase"/>
    <property type="match status" value="1"/>
</dbReference>
<protein>
    <submittedName>
        <fullName evidence="4">Acetyl-CoA acetyltransferase</fullName>
    </submittedName>
</protein>
<feature type="domain" description="Thiolase C-terminal" evidence="3">
    <location>
        <begin position="244"/>
        <end position="358"/>
    </location>
</feature>
<dbReference type="Gene3D" id="3.40.47.10">
    <property type="match status" value="1"/>
</dbReference>
<comment type="caution">
    <text evidence="4">The sequence shown here is derived from an EMBL/GenBank/DDBJ whole genome shotgun (WGS) entry which is preliminary data.</text>
</comment>
<dbReference type="NCBIfam" id="NF004720">
    <property type="entry name" value="PRK06064.1"/>
    <property type="match status" value="1"/>
</dbReference>
<gene>
    <name evidence="4" type="ORF">B1B_14729</name>
</gene>
<dbReference type="SUPFAM" id="SSF53901">
    <property type="entry name" value="Thiolase-like"/>
    <property type="match status" value="2"/>
</dbReference>
<feature type="compositionally biased region" description="Basic and acidic residues" evidence="1">
    <location>
        <begin position="356"/>
        <end position="369"/>
    </location>
</feature>
<dbReference type="PANTHER" id="PTHR42870">
    <property type="entry name" value="ACETYL-COA C-ACETYLTRANSFERASE"/>
    <property type="match status" value="1"/>
</dbReference>
<dbReference type="GO" id="GO:0016747">
    <property type="term" value="F:acyltransferase activity, transferring groups other than amino-acyl groups"/>
    <property type="evidence" value="ECO:0007669"/>
    <property type="project" value="InterPro"/>
</dbReference>
<keyword evidence="4" id="KW-0808">Transferase</keyword>
<dbReference type="Pfam" id="PF22691">
    <property type="entry name" value="Thiolase_C_1"/>
    <property type="match status" value="1"/>
</dbReference>
<dbReference type="InterPro" id="IPR020616">
    <property type="entry name" value="Thiolase_N"/>
</dbReference>
<dbReference type="InterPro" id="IPR055140">
    <property type="entry name" value="Thiolase_C_2"/>
</dbReference>
<sequence>MREVAVLGAGQTKFGELWDRSFREIGIEAGLQALVDAKLESAQLQGLFLGNMAAGRLIDQEQIAPLILDYAGLGNRNLPAVRVEGGGASGALALHAGYLAVASGQYDFVIVGGAEKLTDVPDITGNQITDSAADHEWEVVFGATLPGLWALIARRHMHQYGTKREEFAAVPVQDHEMAAKNPNAHYRNKITLEQVLGATPVAQPLGMLDCAPLSDGAAAVVLGPMEVARKYTDTPIHISASQVACDTMALHHRRDITTLDSTAVAARRAFQQARRTPENVQIAEIFDGYSIGALVALEDIGFVAKGASGAAFAAGEFGRGGRVVVNSSGGLKAQGRPFGAVGVAQVVELVRQLRGDAEGPAGRRSEPRTRARCGWDGSYERGPPAGEDQLGGYDVDRTILARNASPVQSRRIEVLDLQHRVLPSPLRMPHLHSPPPLDRQDGAAPALRGRRGVLVLHRP</sequence>
<evidence type="ECO:0000259" key="2">
    <source>
        <dbReference type="Pfam" id="PF00108"/>
    </source>
</evidence>
<organism evidence="4">
    <name type="scientific">mine drainage metagenome</name>
    <dbReference type="NCBI Taxonomy" id="410659"/>
    <lineage>
        <taxon>unclassified sequences</taxon>
        <taxon>metagenomes</taxon>
        <taxon>ecological metagenomes</taxon>
    </lineage>
</organism>
<feature type="domain" description="Thiolase N-terminal" evidence="2">
    <location>
        <begin position="4"/>
        <end position="222"/>
    </location>
</feature>
<dbReference type="AlphaFoldDB" id="T0YZ55"/>
<reference evidence="4" key="1">
    <citation type="submission" date="2013-08" db="EMBL/GenBank/DDBJ databases">
        <authorList>
            <person name="Mendez C."/>
            <person name="Richter M."/>
            <person name="Ferrer M."/>
            <person name="Sanchez J."/>
        </authorList>
    </citation>
    <scope>NUCLEOTIDE SEQUENCE</scope>
</reference>
<evidence type="ECO:0000313" key="4">
    <source>
        <dbReference type="EMBL" id="EQD40961.1"/>
    </source>
</evidence>
<reference evidence="4" key="2">
    <citation type="journal article" date="2014" name="ISME J.">
        <title>Microbial stratification in low pH oxic and suboxic macroscopic growths along an acid mine drainage.</title>
        <authorList>
            <person name="Mendez-Garcia C."/>
            <person name="Mesa V."/>
            <person name="Sprenger R.R."/>
            <person name="Richter M."/>
            <person name="Diez M.S."/>
            <person name="Solano J."/>
            <person name="Bargiela R."/>
            <person name="Golyshina O.V."/>
            <person name="Manteca A."/>
            <person name="Ramos J.L."/>
            <person name="Gallego J.R."/>
            <person name="Llorente I."/>
            <person name="Martins Dos Santos V.A."/>
            <person name="Jensen O.N."/>
            <person name="Pelaez A.I."/>
            <person name="Sanchez J."/>
            <person name="Ferrer M."/>
        </authorList>
    </citation>
    <scope>NUCLEOTIDE SEQUENCE</scope>
</reference>